<keyword evidence="9" id="KW-0233">DNA recombination</keyword>
<dbReference type="GO" id="GO:0048476">
    <property type="term" value="C:Holliday junction resolvase complex"/>
    <property type="evidence" value="ECO:0007669"/>
    <property type="project" value="InterPro"/>
</dbReference>
<accession>A0A8H7R997</accession>
<dbReference type="GO" id="GO:0031573">
    <property type="term" value="P:mitotic intra-S DNA damage checkpoint signaling"/>
    <property type="evidence" value="ECO:0007669"/>
    <property type="project" value="TreeGrafter"/>
</dbReference>
<feature type="region of interest" description="Disordered" evidence="13">
    <location>
        <begin position="57"/>
        <end position="160"/>
    </location>
</feature>
<organism evidence="14 15">
    <name type="scientific">Mucor saturninus</name>
    <dbReference type="NCBI Taxonomy" id="64648"/>
    <lineage>
        <taxon>Eukaryota</taxon>
        <taxon>Fungi</taxon>
        <taxon>Fungi incertae sedis</taxon>
        <taxon>Mucoromycota</taxon>
        <taxon>Mucoromycotina</taxon>
        <taxon>Mucoromycetes</taxon>
        <taxon>Mucorales</taxon>
        <taxon>Mucorineae</taxon>
        <taxon>Mucoraceae</taxon>
        <taxon>Mucor</taxon>
    </lineage>
</organism>
<name>A0A8H7R997_9FUNG</name>
<evidence type="ECO:0000256" key="7">
    <source>
        <dbReference type="ARBA" id="ARBA00022801"/>
    </source>
</evidence>
<dbReference type="GO" id="GO:0006302">
    <property type="term" value="P:double-strand break repair"/>
    <property type="evidence" value="ECO:0007669"/>
    <property type="project" value="TreeGrafter"/>
</dbReference>
<keyword evidence="11" id="KW-0539">Nucleus</keyword>
<keyword evidence="12" id="KW-0469">Meiosis</keyword>
<feature type="region of interest" description="Disordered" evidence="13">
    <location>
        <begin position="259"/>
        <end position="282"/>
    </location>
</feature>
<dbReference type="Gene3D" id="1.10.150.670">
    <property type="entry name" value="Crossover junction endonuclease EME1, DNA-binding domain"/>
    <property type="match status" value="1"/>
</dbReference>
<dbReference type="GO" id="GO:0003677">
    <property type="term" value="F:DNA binding"/>
    <property type="evidence" value="ECO:0007669"/>
    <property type="project" value="InterPro"/>
</dbReference>
<reference evidence="14" key="1">
    <citation type="submission" date="2020-12" db="EMBL/GenBank/DDBJ databases">
        <title>Metabolic potential, ecology and presence of endohyphal bacteria is reflected in genomic diversity of Mucoromycotina.</title>
        <authorList>
            <person name="Muszewska A."/>
            <person name="Okrasinska A."/>
            <person name="Steczkiewicz K."/>
            <person name="Drgas O."/>
            <person name="Orlowska M."/>
            <person name="Perlinska-Lenart U."/>
            <person name="Aleksandrzak-Piekarczyk T."/>
            <person name="Szatraj K."/>
            <person name="Zielenkiewicz U."/>
            <person name="Pilsyk S."/>
            <person name="Malc E."/>
            <person name="Mieczkowski P."/>
            <person name="Kruszewska J.S."/>
            <person name="Biernat P."/>
            <person name="Pawlowska J."/>
        </authorList>
    </citation>
    <scope>NUCLEOTIDE SEQUENCE</scope>
    <source>
        <strain evidence="14">WA0000017839</strain>
    </source>
</reference>
<dbReference type="GO" id="GO:0046872">
    <property type="term" value="F:metal ion binding"/>
    <property type="evidence" value="ECO:0007669"/>
    <property type="project" value="UniProtKB-KW"/>
</dbReference>
<keyword evidence="5" id="KW-0255">Endonuclease</keyword>
<keyword evidence="15" id="KW-1185">Reference proteome</keyword>
<proteinExistence type="predicted"/>
<evidence type="ECO:0000256" key="8">
    <source>
        <dbReference type="ARBA" id="ARBA00022842"/>
    </source>
</evidence>
<dbReference type="GO" id="GO:0008821">
    <property type="term" value="F:crossover junction DNA endonuclease activity"/>
    <property type="evidence" value="ECO:0007669"/>
    <property type="project" value="TreeGrafter"/>
</dbReference>
<dbReference type="EMBL" id="JAEPRD010000032">
    <property type="protein sequence ID" value="KAG2206127.1"/>
    <property type="molecule type" value="Genomic_DNA"/>
</dbReference>
<keyword evidence="8" id="KW-0460">Magnesium</keyword>
<keyword evidence="7" id="KW-0378">Hydrolase</keyword>
<evidence type="ECO:0000256" key="13">
    <source>
        <dbReference type="SAM" id="MobiDB-lite"/>
    </source>
</evidence>
<comment type="caution">
    <text evidence="14">The sequence shown here is derived from an EMBL/GenBank/DDBJ whole genome shotgun (WGS) entry which is preliminary data.</text>
</comment>
<evidence type="ECO:0000256" key="2">
    <source>
        <dbReference type="ARBA" id="ARBA00004123"/>
    </source>
</evidence>
<feature type="region of interest" description="Disordered" evidence="13">
    <location>
        <begin position="296"/>
        <end position="366"/>
    </location>
</feature>
<dbReference type="PANTHER" id="PTHR21077">
    <property type="entry name" value="EME1 PROTEIN"/>
    <property type="match status" value="1"/>
</dbReference>
<comment type="subcellular location">
    <subcellularLocation>
        <location evidence="2">Nucleus</location>
    </subcellularLocation>
</comment>
<dbReference type="GO" id="GO:0005634">
    <property type="term" value="C:nucleus"/>
    <property type="evidence" value="ECO:0007669"/>
    <property type="project" value="UniProtKB-SubCell"/>
</dbReference>
<feature type="compositionally biased region" description="Basic and acidic residues" evidence="13">
    <location>
        <begin position="330"/>
        <end position="366"/>
    </location>
</feature>
<evidence type="ECO:0000256" key="6">
    <source>
        <dbReference type="ARBA" id="ARBA00022763"/>
    </source>
</evidence>
<keyword evidence="10" id="KW-0234">DNA repair</keyword>
<dbReference type="AlphaFoldDB" id="A0A8H7R997"/>
<feature type="region of interest" description="Disordered" evidence="13">
    <location>
        <begin position="203"/>
        <end position="241"/>
    </location>
</feature>
<keyword evidence="3" id="KW-0540">Nuclease</keyword>
<evidence type="ECO:0000256" key="11">
    <source>
        <dbReference type="ARBA" id="ARBA00023242"/>
    </source>
</evidence>
<dbReference type="GO" id="GO:0031297">
    <property type="term" value="P:replication fork processing"/>
    <property type="evidence" value="ECO:0007669"/>
    <property type="project" value="TreeGrafter"/>
</dbReference>
<dbReference type="Proteomes" id="UP000603453">
    <property type="component" value="Unassembled WGS sequence"/>
</dbReference>
<feature type="compositionally biased region" description="Polar residues" evidence="13">
    <location>
        <begin position="308"/>
        <end position="323"/>
    </location>
</feature>
<feature type="compositionally biased region" description="Basic and acidic residues" evidence="13">
    <location>
        <begin position="67"/>
        <end position="76"/>
    </location>
</feature>
<feature type="compositionally biased region" description="Acidic residues" evidence="13">
    <location>
        <begin position="77"/>
        <end position="86"/>
    </location>
</feature>
<dbReference type="Gene3D" id="3.40.50.10130">
    <property type="match status" value="1"/>
</dbReference>
<gene>
    <name evidence="14" type="ORF">INT47_003776</name>
</gene>
<feature type="compositionally biased region" description="Polar residues" evidence="13">
    <location>
        <begin position="230"/>
        <end position="240"/>
    </location>
</feature>
<feature type="compositionally biased region" description="Low complexity" evidence="13">
    <location>
        <begin position="131"/>
        <end position="142"/>
    </location>
</feature>
<feature type="compositionally biased region" description="Polar residues" evidence="13">
    <location>
        <begin position="267"/>
        <end position="282"/>
    </location>
</feature>
<comment type="cofactor">
    <cofactor evidence="1">
        <name>Mg(2+)</name>
        <dbReference type="ChEBI" id="CHEBI:18420"/>
    </cofactor>
</comment>
<keyword evidence="4" id="KW-0479">Metal-binding</keyword>
<protein>
    <recommendedName>
        <fullName evidence="16">ERCC4 domain-containing protein</fullName>
    </recommendedName>
</protein>
<dbReference type="OrthoDB" id="343092at2759"/>
<keyword evidence="6" id="KW-0227">DNA damage</keyword>
<evidence type="ECO:0000256" key="3">
    <source>
        <dbReference type="ARBA" id="ARBA00022722"/>
    </source>
</evidence>
<evidence type="ECO:0000313" key="14">
    <source>
        <dbReference type="EMBL" id="KAG2206127.1"/>
    </source>
</evidence>
<sequence length="713" mass="82346">MSKFEALVDSVLVYDDSRSREDILLDLEYTNDVQTTINRIFDGKFLEGVQRKPKDTMIILDSDEEEEHRSELRSPENDYDFLDDSGLEQKDQIDLDSSAPKDPFEFPDATPPPPPRKKVFDFSTISKNNLSSPPQTKQSSPPRFLDDTENDDFDFLDDSPPMISPTTHILDEENDFMSEPSSKICVSPIRRVSLDSLEELSPIRYTNRSETPPPKISLDSSPIRDKPSRNESFSNQSKSIFSDDEEDNFLDKLSLKPTSISRKRKASPSNINLIDSDSDGSLPSVNDFFDQLMSQKEDRKGKGRAYSPAQSRTEALSECSSVNDEMPDLSAKEQRRLDAEERRRAQMQEKLRAAEERKQLAEEKKRKREELLEEKKLAKERKILEKERNAIFEKENRIKSNRVETIKEMIVEMHPDFVETKAGELLKMVLEKKETTIREGNRGPYHLLWKRICTSEWDEDTLAFIPYKEPKVITEPFVLVYVDIYELFKHIQADTTDDYVDHIKSATEPDHQIFLLVEGLQAYYRKKINLERRIFDEQIRSTIDGASTSASRRKIQPEIENGPSHKQVEEAVNYLILKKDIMFVMTKNDEDTVSWIESLTTDLALGRYKNKNLNSAYKSRKACSDPTENYSKILQEIQLCTQAVATSVMNEYPTLQSLHRAYTRESKVTGEQLLADLDVERSALSARDRKVNRSMSKKIYRIFSTDDPNEVVN</sequence>
<evidence type="ECO:0000256" key="10">
    <source>
        <dbReference type="ARBA" id="ARBA00023204"/>
    </source>
</evidence>
<evidence type="ECO:0000256" key="9">
    <source>
        <dbReference type="ARBA" id="ARBA00023172"/>
    </source>
</evidence>
<dbReference type="InterPro" id="IPR033310">
    <property type="entry name" value="Mms4/EME1/EME2"/>
</dbReference>
<dbReference type="InterPro" id="IPR042530">
    <property type="entry name" value="EME1/EME2_C"/>
</dbReference>
<evidence type="ECO:0008006" key="16">
    <source>
        <dbReference type="Google" id="ProtNLM"/>
    </source>
</evidence>
<feature type="compositionally biased region" description="Acidic residues" evidence="13">
    <location>
        <begin position="147"/>
        <end position="157"/>
    </location>
</feature>
<evidence type="ECO:0000313" key="15">
    <source>
        <dbReference type="Proteomes" id="UP000603453"/>
    </source>
</evidence>
<evidence type="ECO:0000256" key="12">
    <source>
        <dbReference type="ARBA" id="ARBA00023254"/>
    </source>
</evidence>
<dbReference type="GO" id="GO:0000712">
    <property type="term" value="P:resolution of meiotic recombination intermediates"/>
    <property type="evidence" value="ECO:0007669"/>
    <property type="project" value="TreeGrafter"/>
</dbReference>
<dbReference type="PANTHER" id="PTHR21077:SF5">
    <property type="entry name" value="CROSSOVER JUNCTION ENDONUCLEASE MMS4"/>
    <property type="match status" value="1"/>
</dbReference>
<dbReference type="Pfam" id="PF21292">
    <property type="entry name" value="EME1-MUS81_C"/>
    <property type="match status" value="1"/>
</dbReference>
<evidence type="ECO:0000256" key="5">
    <source>
        <dbReference type="ARBA" id="ARBA00022759"/>
    </source>
</evidence>
<evidence type="ECO:0000256" key="1">
    <source>
        <dbReference type="ARBA" id="ARBA00001946"/>
    </source>
</evidence>
<evidence type="ECO:0000256" key="4">
    <source>
        <dbReference type="ARBA" id="ARBA00022723"/>
    </source>
</evidence>